<dbReference type="EMBL" id="MVHR01000003">
    <property type="protein sequence ID" value="ORA76001.1"/>
    <property type="molecule type" value="Genomic_DNA"/>
</dbReference>
<dbReference type="STRING" id="53376.BST25_03185"/>
<gene>
    <name evidence="1" type="ORF">BST25_03185</name>
</gene>
<evidence type="ECO:0000313" key="2">
    <source>
        <dbReference type="Proteomes" id="UP000192566"/>
    </source>
</evidence>
<name>A0A1X0DUC0_MYCHE</name>
<dbReference type="Proteomes" id="UP000192566">
    <property type="component" value="Unassembled WGS sequence"/>
</dbReference>
<evidence type="ECO:0000313" key="1">
    <source>
        <dbReference type="EMBL" id="ORA76001.1"/>
    </source>
</evidence>
<accession>A0A1X0DUC0</accession>
<reference evidence="1 2" key="1">
    <citation type="submission" date="2017-02" db="EMBL/GenBank/DDBJ databases">
        <title>The new phylogeny of genus Mycobacterium.</title>
        <authorList>
            <person name="Tortoli E."/>
            <person name="Trovato A."/>
            <person name="Cirillo D.M."/>
        </authorList>
    </citation>
    <scope>NUCLEOTIDE SEQUENCE [LARGE SCALE GENOMIC DNA]</scope>
    <source>
        <strain evidence="1 2">DSM 44471</strain>
    </source>
</reference>
<comment type="caution">
    <text evidence="1">The sequence shown here is derived from an EMBL/GenBank/DDBJ whole genome shotgun (WGS) entry which is preliminary data.</text>
</comment>
<proteinExistence type="predicted"/>
<organism evidence="1 2">
    <name type="scientific">Mycobacterium heidelbergense</name>
    <dbReference type="NCBI Taxonomy" id="53376"/>
    <lineage>
        <taxon>Bacteria</taxon>
        <taxon>Bacillati</taxon>
        <taxon>Actinomycetota</taxon>
        <taxon>Actinomycetes</taxon>
        <taxon>Mycobacteriales</taxon>
        <taxon>Mycobacteriaceae</taxon>
        <taxon>Mycobacterium</taxon>
        <taxon>Mycobacterium simiae complex</taxon>
    </lineage>
</organism>
<sequence length="187" mass="21312">MSAMQASDLDEFAHIMMSGYLATADYSRKFKSEWDIPPTMLAKAHHLRSVVQAQIGDSERYELHKEYVEFGRVQVTDNEIKKTFLLRSMSAVSIEKSHTEWTLFDIKPKVDVGLLIYRFDKPGLSLWQSATTHTNKSKRLIPSGEMHAISFWRFEDLPAASRKFDQGQIDAFDDLGNPDIEAGGEPQ</sequence>
<keyword evidence="2" id="KW-1185">Reference proteome</keyword>
<protein>
    <submittedName>
        <fullName evidence="1">Uncharacterized protein</fullName>
    </submittedName>
</protein>
<dbReference type="AlphaFoldDB" id="A0A1X0DUC0"/>